<organism evidence="1 2">
    <name type="scientific">Rhabditophanes sp. KR3021</name>
    <dbReference type="NCBI Taxonomy" id="114890"/>
    <lineage>
        <taxon>Eukaryota</taxon>
        <taxon>Metazoa</taxon>
        <taxon>Ecdysozoa</taxon>
        <taxon>Nematoda</taxon>
        <taxon>Chromadorea</taxon>
        <taxon>Rhabditida</taxon>
        <taxon>Tylenchina</taxon>
        <taxon>Panagrolaimomorpha</taxon>
        <taxon>Strongyloidoidea</taxon>
        <taxon>Alloionematidae</taxon>
        <taxon>Rhabditophanes</taxon>
    </lineage>
</organism>
<reference evidence="2" key="1">
    <citation type="submission" date="2016-11" db="UniProtKB">
        <authorList>
            <consortium name="WormBaseParasite"/>
        </authorList>
    </citation>
    <scope>IDENTIFICATION</scope>
    <source>
        <strain evidence="2">KR3021</strain>
    </source>
</reference>
<evidence type="ECO:0000313" key="2">
    <source>
        <dbReference type="WBParaSite" id="RSKR_0001082025.1"/>
    </source>
</evidence>
<proteinExistence type="predicted"/>
<dbReference type="WBParaSite" id="RSKR_0001082025.1">
    <property type="protein sequence ID" value="RSKR_0001082025.1"/>
    <property type="gene ID" value="RSKR_0001082025"/>
</dbReference>
<sequence>MAVVTSLLFVFKWHLQILENGISDQKPAWKQGPGEALSSRKQPDPSPPSSAKSQSTKDDVPSVTLKSYTTKDTDSYHDSSCSNSLKYKSMEKNLNFSSELSNPKIEALYSDCEVGEKEERSGGISKKELNGLVRKGGEVGLPALPINLAESGFGYK</sequence>
<dbReference type="Proteomes" id="UP000095286">
    <property type="component" value="Unplaced"/>
</dbReference>
<evidence type="ECO:0000313" key="1">
    <source>
        <dbReference type="Proteomes" id="UP000095286"/>
    </source>
</evidence>
<protein>
    <submittedName>
        <fullName evidence="2">Cation_ATPase_N domain-containing protein</fullName>
    </submittedName>
</protein>
<name>A0AC35UEL6_9BILA</name>
<accession>A0AC35UEL6</accession>